<reference evidence="2 3" key="1">
    <citation type="journal article" date="2017" name="Gigascience">
        <title>Draft genome of the honey bee ectoparasitic mite, Tropilaelaps mercedesae, is shaped by the parasitic life history.</title>
        <authorList>
            <person name="Dong X."/>
            <person name="Armstrong S.D."/>
            <person name="Xia D."/>
            <person name="Makepeace B.L."/>
            <person name="Darby A.C."/>
            <person name="Kadowaki T."/>
        </authorList>
    </citation>
    <scope>NUCLEOTIDE SEQUENCE [LARGE SCALE GENOMIC DNA]</scope>
    <source>
        <strain evidence="2">Wuxi-XJTLU</strain>
    </source>
</reference>
<dbReference type="STRING" id="418985.A0A1V9X491"/>
<dbReference type="AlphaFoldDB" id="A0A1V9X491"/>
<dbReference type="InterPro" id="IPR036390">
    <property type="entry name" value="WH_DNA-bd_sf"/>
</dbReference>
<proteinExistence type="predicted"/>
<dbReference type="PANTHER" id="PTHR16206">
    <property type="entry name" value="DEP DOMAIN-CONTAINING"/>
    <property type="match status" value="1"/>
</dbReference>
<keyword evidence="3" id="KW-1185">Reference proteome</keyword>
<gene>
    <name evidence="2" type="ORF">BIW11_12995</name>
</gene>
<dbReference type="InterPro" id="IPR000591">
    <property type="entry name" value="DEP_dom"/>
</dbReference>
<organism evidence="2 3">
    <name type="scientific">Tropilaelaps mercedesae</name>
    <dbReference type="NCBI Taxonomy" id="418985"/>
    <lineage>
        <taxon>Eukaryota</taxon>
        <taxon>Metazoa</taxon>
        <taxon>Ecdysozoa</taxon>
        <taxon>Arthropoda</taxon>
        <taxon>Chelicerata</taxon>
        <taxon>Arachnida</taxon>
        <taxon>Acari</taxon>
        <taxon>Parasitiformes</taxon>
        <taxon>Mesostigmata</taxon>
        <taxon>Gamasina</taxon>
        <taxon>Dermanyssoidea</taxon>
        <taxon>Laelapidae</taxon>
        <taxon>Tropilaelaps</taxon>
    </lineage>
</organism>
<dbReference type="PANTHER" id="PTHR16206:SF4">
    <property type="entry name" value="PROTEIN LET-99"/>
    <property type="match status" value="1"/>
</dbReference>
<comment type="caution">
    <text evidence="2">The sequence shown here is derived from an EMBL/GenBank/DDBJ whole genome shotgun (WGS) entry which is preliminary data.</text>
</comment>
<feature type="domain" description="DEP" evidence="1">
    <location>
        <begin position="26"/>
        <end position="125"/>
    </location>
</feature>
<protein>
    <submittedName>
        <fullName evidence="2">DEP domain-containing protein 1A-like</fullName>
    </submittedName>
</protein>
<dbReference type="Pfam" id="PF00610">
    <property type="entry name" value="DEP"/>
    <property type="match status" value="1"/>
</dbReference>
<sequence>MECKAIAYRTEQFRATRFWNSIVTTVREKLPVRRHRKGLKHFNDCFSGDEAVSWTLHYLNHNKEILLGTMPYDEESMNPVAQTEITREKVTLLLQKFIEQKIIEDVRGRGGPFKDSSRQLYTFHKENVASRSTFTTTVATFKENCCDRKNQTGSLGHISPPAIKSATTLVKVALVGLSSQKRRETSSTVRT</sequence>
<evidence type="ECO:0000313" key="2">
    <source>
        <dbReference type="EMBL" id="OQR68307.1"/>
    </source>
</evidence>
<evidence type="ECO:0000313" key="3">
    <source>
        <dbReference type="Proteomes" id="UP000192247"/>
    </source>
</evidence>
<accession>A0A1V9X491</accession>
<dbReference type="SUPFAM" id="SSF46785">
    <property type="entry name" value="Winged helix' DNA-binding domain"/>
    <property type="match status" value="1"/>
</dbReference>
<dbReference type="GO" id="GO:0035556">
    <property type="term" value="P:intracellular signal transduction"/>
    <property type="evidence" value="ECO:0007669"/>
    <property type="project" value="InterPro"/>
</dbReference>
<evidence type="ECO:0000259" key="1">
    <source>
        <dbReference type="SMART" id="SM00049"/>
    </source>
</evidence>
<dbReference type="Gene3D" id="1.10.10.10">
    <property type="entry name" value="Winged helix-like DNA-binding domain superfamily/Winged helix DNA-binding domain"/>
    <property type="match status" value="1"/>
</dbReference>
<dbReference type="EMBL" id="MNPL01025356">
    <property type="protein sequence ID" value="OQR68307.1"/>
    <property type="molecule type" value="Genomic_DNA"/>
</dbReference>
<dbReference type="InterPro" id="IPR036388">
    <property type="entry name" value="WH-like_DNA-bd_sf"/>
</dbReference>
<dbReference type="OrthoDB" id="524326at2759"/>
<dbReference type="SMART" id="SM00049">
    <property type="entry name" value="DEP"/>
    <property type="match status" value="1"/>
</dbReference>
<dbReference type="InParanoid" id="A0A1V9X491"/>
<dbReference type="Proteomes" id="UP000192247">
    <property type="component" value="Unassembled WGS sequence"/>
</dbReference>
<name>A0A1V9X491_9ACAR</name>